<feature type="compositionally biased region" description="Low complexity" evidence="1">
    <location>
        <begin position="158"/>
        <end position="167"/>
    </location>
</feature>
<comment type="caution">
    <text evidence="2">The sequence shown here is derived from an EMBL/GenBank/DDBJ whole genome shotgun (WGS) entry which is preliminary data.</text>
</comment>
<sequence>MPAENGVSPEAVAALPEPAVGVEYPSGEAAKLAVFRAFLAQQAEPACRGNWHRHSIACRLHADATPSSVGKGSCCTFMYKYEAIELGEDPVKITFANLVHSCPEGVRKARFRSQELDLGQNYVRLKVFTAELRYQSQQKEQPVQLEPARENKDGVGGAKAATSSSASQVDKAREPKPLGVGTPSKDPKPSTATQDKDDKLVAADAANPSTSSAPQVDTAGKSASVESGNSATNSTATITVGAAPPQADPAAPRAATLPPPGAAGPSLPAGGRAAAAAAAQPASSPDSEPVEHPGSRASEDPPPYSVQPVTENKDEPPRKRARLTPPTGFPSGVSDAFGSLLGLIDARRRTRGAGSSLASLQGHHATSNDRQVVFRDKKTSQRDVQVGKISLFDAGTSKPVGEAPVSQGIPLGPRSSFRRHAQQQQQQQVMQPPPPPPPPMASLLAAHGFDAQQRLSVELALREIGIRSMQDLITFVLLEDETVEAMARHLGTFNIPWAGNALFPSLELAVGSLLAQMREETRAIRWS</sequence>
<dbReference type="AlphaFoldDB" id="A0A9P6W9E2"/>
<protein>
    <submittedName>
        <fullName evidence="2">Uncharacterized protein</fullName>
    </submittedName>
</protein>
<evidence type="ECO:0000256" key="1">
    <source>
        <dbReference type="SAM" id="MobiDB-lite"/>
    </source>
</evidence>
<keyword evidence="3" id="KW-1185">Reference proteome</keyword>
<feature type="compositionally biased region" description="Low complexity" evidence="1">
    <location>
        <begin position="263"/>
        <end position="287"/>
    </location>
</feature>
<reference evidence="2 3" key="1">
    <citation type="submission" date="2020-11" db="EMBL/GenBank/DDBJ databases">
        <title>Kefir isolates.</title>
        <authorList>
            <person name="Marcisauskas S."/>
            <person name="Kim Y."/>
            <person name="Blasche S."/>
        </authorList>
    </citation>
    <scope>NUCLEOTIDE SEQUENCE [LARGE SCALE GENOMIC DNA]</scope>
    <source>
        <strain evidence="2 3">KR</strain>
    </source>
</reference>
<feature type="compositionally biased region" description="Polar residues" evidence="1">
    <location>
        <begin position="224"/>
        <end position="238"/>
    </location>
</feature>
<feature type="region of interest" description="Disordered" evidence="1">
    <location>
        <begin position="395"/>
        <end position="436"/>
    </location>
</feature>
<name>A0A9P6W9E2_RHOMI</name>
<feature type="compositionally biased region" description="Low complexity" evidence="1">
    <location>
        <begin position="241"/>
        <end position="256"/>
    </location>
</feature>
<gene>
    <name evidence="2" type="ORF">C6P46_004357</name>
</gene>
<dbReference type="Proteomes" id="UP000777482">
    <property type="component" value="Unassembled WGS sequence"/>
</dbReference>
<organism evidence="2 3">
    <name type="scientific">Rhodotorula mucilaginosa</name>
    <name type="common">Yeast</name>
    <name type="synonym">Rhodotorula rubra</name>
    <dbReference type="NCBI Taxonomy" id="5537"/>
    <lineage>
        <taxon>Eukaryota</taxon>
        <taxon>Fungi</taxon>
        <taxon>Dikarya</taxon>
        <taxon>Basidiomycota</taxon>
        <taxon>Pucciniomycotina</taxon>
        <taxon>Microbotryomycetes</taxon>
        <taxon>Sporidiobolales</taxon>
        <taxon>Sporidiobolaceae</taxon>
        <taxon>Rhodotorula</taxon>
    </lineage>
</organism>
<feature type="region of interest" description="Disordered" evidence="1">
    <location>
        <begin position="136"/>
        <end position="334"/>
    </location>
</feature>
<dbReference type="OrthoDB" id="10557956at2759"/>
<evidence type="ECO:0000313" key="2">
    <source>
        <dbReference type="EMBL" id="KAG0666690.1"/>
    </source>
</evidence>
<evidence type="ECO:0000313" key="3">
    <source>
        <dbReference type="Proteomes" id="UP000777482"/>
    </source>
</evidence>
<dbReference type="EMBL" id="PUHQ01000004">
    <property type="protein sequence ID" value="KAG0666690.1"/>
    <property type="molecule type" value="Genomic_DNA"/>
</dbReference>
<proteinExistence type="predicted"/>
<accession>A0A9P6W9E2</accession>
<feature type="compositionally biased region" description="Basic and acidic residues" evidence="1">
    <location>
        <begin position="289"/>
        <end position="299"/>
    </location>
</feature>